<dbReference type="OrthoDB" id="1808577at2"/>
<dbReference type="Pfam" id="PF04932">
    <property type="entry name" value="Wzy_C"/>
    <property type="match status" value="1"/>
</dbReference>
<evidence type="ECO:0000256" key="6">
    <source>
        <dbReference type="SAM" id="Phobius"/>
    </source>
</evidence>
<feature type="region of interest" description="Disordered" evidence="5">
    <location>
        <begin position="1"/>
        <end position="29"/>
    </location>
</feature>
<feature type="domain" description="O-antigen ligase-related" evidence="7">
    <location>
        <begin position="327"/>
        <end position="447"/>
    </location>
</feature>
<keyword evidence="3 6" id="KW-1133">Transmembrane helix</keyword>
<dbReference type="PANTHER" id="PTHR37422">
    <property type="entry name" value="TEICHURONIC ACID BIOSYNTHESIS PROTEIN TUAE"/>
    <property type="match status" value="1"/>
</dbReference>
<feature type="compositionally biased region" description="Basic and acidic residues" evidence="5">
    <location>
        <begin position="12"/>
        <end position="29"/>
    </location>
</feature>
<feature type="transmembrane region" description="Helical" evidence="6">
    <location>
        <begin position="468"/>
        <end position="490"/>
    </location>
</feature>
<evidence type="ECO:0000256" key="3">
    <source>
        <dbReference type="ARBA" id="ARBA00022989"/>
    </source>
</evidence>
<accession>A0A4Y7RX75</accession>
<keyword evidence="2 6" id="KW-0812">Transmembrane</keyword>
<feature type="transmembrane region" description="Helical" evidence="6">
    <location>
        <begin position="199"/>
        <end position="219"/>
    </location>
</feature>
<evidence type="ECO:0000256" key="4">
    <source>
        <dbReference type="ARBA" id="ARBA00023136"/>
    </source>
</evidence>
<dbReference type="GO" id="GO:0016020">
    <property type="term" value="C:membrane"/>
    <property type="evidence" value="ECO:0007669"/>
    <property type="project" value="UniProtKB-SubCell"/>
</dbReference>
<evidence type="ECO:0000256" key="1">
    <source>
        <dbReference type="ARBA" id="ARBA00004141"/>
    </source>
</evidence>
<feature type="transmembrane region" description="Helical" evidence="6">
    <location>
        <begin position="47"/>
        <end position="66"/>
    </location>
</feature>
<dbReference type="Gene3D" id="1.25.40.10">
    <property type="entry name" value="Tetratricopeptide repeat domain"/>
    <property type="match status" value="1"/>
</dbReference>
<dbReference type="InterPro" id="IPR019734">
    <property type="entry name" value="TPR_rpt"/>
</dbReference>
<feature type="transmembrane region" description="Helical" evidence="6">
    <location>
        <begin position="78"/>
        <end position="96"/>
    </location>
</feature>
<evidence type="ECO:0000259" key="7">
    <source>
        <dbReference type="Pfam" id="PF04932"/>
    </source>
</evidence>
<comment type="caution">
    <text evidence="8">The sequence shown here is derived from an EMBL/GenBank/DDBJ whole genome shotgun (WGS) entry which is preliminary data.</text>
</comment>
<feature type="transmembrane region" description="Helical" evidence="6">
    <location>
        <begin position="157"/>
        <end position="179"/>
    </location>
</feature>
<reference evidence="8 9" key="1">
    <citation type="journal article" date="2018" name="Environ. Microbiol.">
        <title>Novel energy conservation strategies and behaviour of Pelotomaculum schinkii driving syntrophic propionate catabolism.</title>
        <authorList>
            <person name="Hidalgo-Ahumada C.A.P."/>
            <person name="Nobu M.K."/>
            <person name="Narihiro T."/>
            <person name="Tamaki H."/>
            <person name="Liu W.T."/>
            <person name="Kamagata Y."/>
            <person name="Stams A.J.M."/>
            <person name="Imachi H."/>
            <person name="Sousa D.Z."/>
        </authorList>
    </citation>
    <scope>NUCLEOTIDE SEQUENCE [LARGE SCALE GENOMIC DNA]</scope>
    <source>
        <strain evidence="8 9">MGP</strain>
    </source>
</reference>
<dbReference type="AlphaFoldDB" id="A0A4Y7RX75"/>
<sequence length="807" mass="88695">MSKSAGKSNKKLSGEVTRRTPEVDRKKGDIKKAGGIKKTAEMVPWEWSHTVAFWGLAVLLFFPNYFKALYFPAQQERALIFAAIVFWFAWLWQWSQQDNGFLNSPLDYFALAFPAVYLISAFQAANYGLAVDEAVKATLYFMVYWTASRLVRNERDIVTVLNVIYMSAIGVALAGLAAATNIIHINRGFLDGRLCSVFQYPNTLASYLLAVALIGLYLWRRAAAVETSKHIIQYLYTAANFLILAVFIGTKSQGGFLVFLFVFILFFIVIPKVDRAPVFIHFVTCCLFSALTMWGFLHAVAGGKTGLAWLWILLGLICAPAAHLLYNFGASKGLSHWIAGHKKIVLAAFLLFVVICLAGAAVYAAGHGDIVRAGIEKIRLRNAAERMYFYHDALKMFRERPILGWGGGGWDEAYRAYQSYFYNSDKVHGYYFQVLVETGIVGLLALLAVWAGFLHLTHRLYHQAKTNYAGRFLISVITVSAVSLGLHAAIDFDLSLSALALVLWTMFGLARGAGIYSGAGAAGKKSGKHVAPRYVAPAGVLAALILVIACAASLALAGNYSARVGTRVQSQNVNQSIELLKKASAYNPFAADYHSNLARLYQYQGNSAEAVAQARRATELSKYSAIRYTELASLFYNREDGGAEAVAYAEKALSLEPFQIERYEFLAATCFNAGYNNLLAGNRDMAKQYFEQAAGVPDRVEDIAATLNDTEKELWKDSPMINPTAPVKLNAGKSLCLLGRWPEAEQNLQAALAGEKVKGEAVLWLAVLRDKQGRTQEAQNLLAEAERLAPGSAKKFEELSGAGILTN</sequence>
<evidence type="ECO:0000256" key="5">
    <source>
        <dbReference type="SAM" id="MobiDB-lite"/>
    </source>
</evidence>
<feature type="transmembrane region" description="Helical" evidence="6">
    <location>
        <begin position="534"/>
        <end position="557"/>
    </location>
</feature>
<evidence type="ECO:0000313" key="9">
    <source>
        <dbReference type="Proteomes" id="UP000297597"/>
    </source>
</evidence>
<feature type="transmembrane region" description="Helical" evidence="6">
    <location>
        <begin position="231"/>
        <end position="248"/>
    </location>
</feature>
<organism evidence="8 9">
    <name type="scientific">Pelotomaculum propionicicum</name>
    <dbReference type="NCBI Taxonomy" id="258475"/>
    <lineage>
        <taxon>Bacteria</taxon>
        <taxon>Bacillati</taxon>
        <taxon>Bacillota</taxon>
        <taxon>Clostridia</taxon>
        <taxon>Eubacteriales</taxon>
        <taxon>Desulfotomaculaceae</taxon>
        <taxon>Pelotomaculum</taxon>
    </lineage>
</organism>
<feature type="transmembrane region" description="Helical" evidence="6">
    <location>
        <begin position="430"/>
        <end position="456"/>
    </location>
</feature>
<dbReference type="RefSeq" id="WP_134211926.1">
    <property type="nucleotide sequence ID" value="NZ_QFFZ01000001.1"/>
</dbReference>
<keyword evidence="9" id="KW-1185">Reference proteome</keyword>
<dbReference type="SMART" id="SM00028">
    <property type="entry name" value="TPR"/>
    <property type="match status" value="5"/>
</dbReference>
<dbReference type="Pfam" id="PF13181">
    <property type="entry name" value="TPR_8"/>
    <property type="match status" value="1"/>
</dbReference>
<comment type="subcellular location">
    <subcellularLocation>
        <location evidence="1">Membrane</location>
        <topology evidence="1">Multi-pass membrane protein</topology>
    </subcellularLocation>
</comment>
<dbReference type="InterPro" id="IPR051533">
    <property type="entry name" value="WaaL-like"/>
</dbReference>
<dbReference type="PANTHER" id="PTHR37422:SF13">
    <property type="entry name" value="LIPOPOLYSACCHARIDE BIOSYNTHESIS PROTEIN PA4999-RELATED"/>
    <property type="match status" value="1"/>
</dbReference>
<keyword evidence="4 6" id="KW-0472">Membrane</keyword>
<feature type="transmembrane region" description="Helical" evidence="6">
    <location>
        <begin position="278"/>
        <end position="301"/>
    </location>
</feature>
<name>A0A4Y7RX75_9FIRM</name>
<protein>
    <recommendedName>
        <fullName evidence="7">O-antigen ligase-related domain-containing protein</fullName>
    </recommendedName>
</protein>
<dbReference type="InterPro" id="IPR007016">
    <property type="entry name" value="O-antigen_ligase-rel_domated"/>
</dbReference>
<gene>
    <name evidence="8" type="ORF">Pmgp_00008</name>
</gene>
<feature type="transmembrane region" description="Helical" evidence="6">
    <location>
        <begin position="108"/>
        <end position="129"/>
    </location>
</feature>
<proteinExistence type="predicted"/>
<evidence type="ECO:0000256" key="2">
    <source>
        <dbReference type="ARBA" id="ARBA00022692"/>
    </source>
</evidence>
<dbReference type="InterPro" id="IPR011990">
    <property type="entry name" value="TPR-like_helical_dom_sf"/>
</dbReference>
<feature type="transmembrane region" description="Helical" evidence="6">
    <location>
        <begin position="346"/>
        <end position="366"/>
    </location>
</feature>
<evidence type="ECO:0000313" key="8">
    <source>
        <dbReference type="EMBL" id="TEB13608.1"/>
    </source>
</evidence>
<dbReference type="SUPFAM" id="SSF48452">
    <property type="entry name" value="TPR-like"/>
    <property type="match status" value="1"/>
</dbReference>
<dbReference type="Proteomes" id="UP000297597">
    <property type="component" value="Unassembled WGS sequence"/>
</dbReference>
<dbReference type="EMBL" id="QFFZ01000001">
    <property type="protein sequence ID" value="TEB13608.1"/>
    <property type="molecule type" value="Genomic_DNA"/>
</dbReference>
<feature type="transmembrane region" description="Helical" evidence="6">
    <location>
        <begin position="307"/>
        <end position="326"/>
    </location>
</feature>
<feature type="transmembrane region" description="Helical" evidence="6">
    <location>
        <begin position="254"/>
        <end position="271"/>
    </location>
</feature>
<feature type="transmembrane region" description="Helical" evidence="6">
    <location>
        <begin position="496"/>
        <end position="522"/>
    </location>
</feature>